<evidence type="ECO:0000256" key="5">
    <source>
        <dbReference type="ARBA" id="ARBA00049534"/>
    </source>
</evidence>
<feature type="region of interest" description="Disordered" evidence="7">
    <location>
        <begin position="132"/>
        <end position="160"/>
    </location>
</feature>
<feature type="binding site" evidence="6">
    <location>
        <position position="193"/>
    </location>
    <ligand>
        <name>substrate</name>
    </ligand>
</feature>
<dbReference type="InterPro" id="IPR012338">
    <property type="entry name" value="Beta-lactam/transpept-like"/>
</dbReference>
<evidence type="ECO:0000259" key="8">
    <source>
        <dbReference type="PROSITE" id="PS50042"/>
    </source>
</evidence>
<dbReference type="GO" id="GO:0006543">
    <property type="term" value="P:L-glutamine catabolic process"/>
    <property type="evidence" value="ECO:0007669"/>
    <property type="project" value="TreeGrafter"/>
</dbReference>
<dbReference type="STRING" id="478801.Ksed_00310"/>
<dbReference type="CDD" id="cd00038">
    <property type="entry name" value="CAP_ED"/>
    <property type="match status" value="1"/>
</dbReference>
<evidence type="ECO:0000259" key="9">
    <source>
        <dbReference type="PROSITE" id="PS50801"/>
    </source>
</evidence>
<evidence type="ECO:0000313" key="11">
    <source>
        <dbReference type="Proteomes" id="UP000006666"/>
    </source>
</evidence>
<gene>
    <name evidence="6" type="primary">glsA</name>
    <name evidence="10" type="ordered locus">Ksed_00310</name>
</gene>
<proteinExistence type="inferred from homology"/>
<comment type="subunit">
    <text evidence="2 6">Homotetramer.</text>
</comment>
<dbReference type="eggNOG" id="COG2066">
    <property type="taxonomic scope" value="Bacteria"/>
</dbReference>
<dbReference type="PANTHER" id="PTHR12544:SF29">
    <property type="entry name" value="GLUTAMINASE"/>
    <property type="match status" value="1"/>
</dbReference>
<dbReference type="KEGG" id="kse:Ksed_00310"/>
<dbReference type="PROSITE" id="PS50042">
    <property type="entry name" value="CNMP_BINDING_3"/>
    <property type="match status" value="1"/>
</dbReference>
<feature type="binding site" evidence="6">
    <location>
        <position position="269"/>
    </location>
    <ligand>
        <name>substrate</name>
    </ligand>
</feature>
<feature type="domain" description="Cyclic nucleotide-binding" evidence="8">
    <location>
        <begin position="488"/>
        <end position="625"/>
    </location>
</feature>
<protein>
    <recommendedName>
        <fullName evidence="3 6">Glutaminase</fullName>
        <ecNumber evidence="3 6">3.5.1.2</ecNumber>
    </recommendedName>
</protein>
<dbReference type="SUPFAM" id="SSF51206">
    <property type="entry name" value="cAMP-binding domain-like"/>
    <property type="match status" value="1"/>
</dbReference>
<dbReference type="eggNOG" id="COG0664">
    <property type="taxonomic scope" value="Bacteria"/>
</dbReference>
<feature type="region of interest" description="Disordered" evidence="7">
    <location>
        <begin position="533"/>
        <end position="558"/>
    </location>
</feature>
<keyword evidence="11" id="KW-1185">Reference proteome</keyword>
<dbReference type="AlphaFoldDB" id="C7NIF7"/>
<evidence type="ECO:0000256" key="7">
    <source>
        <dbReference type="SAM" id="MobiDB-lite"/>
    </source>
</evidence>
<name>C7NIF7_KYTSD</name>
<evidence type="ECO:0000256" key="1">
    <source>
        <dbReference type="ARBA" id="ARBA00011076"/>
    </source>
</evidence>
<dbReference type="PROSITE" id="PS50801">
    <property type="entry name" value="STAS"/>
    <property type="match status" value="1"/>
</dbReference>
<sequence length="645" mass="69270">MPPVNHANPANPLSDLLARVHDRFRTHDEGEVAGYVESTGGVDTRDFGLAITTVDGHTYSHGEADRLFAIQSISKAFTYAVALTDAGFDAVDAVIDVEPSGEAFNEISLQEDTGRPSNALINAGAIASTSLVSGSSSNPYAGTRGTQPDDGAHQSPEGSRRERLVRAFSAMAGRDLTVNERVLDFEREDGDRNLALAHLMRSFDLISEGPEEIADDYFATCAIEVTTEDLSMMAALLATGGIHPVSGERLLSEDVVERVLGVMSTCGMYDDAGEWMVRVGLPAKSGVGGGIVAVVPGQAGVAVYSPPLDRHGNSERGVLACEALSQELDLHLMHGARVTHSAVRVTYPVTAAPSGVRRRPAAEAVLADHGHRGRVIEVQGDLTFGAAESVMRELVGLDEVDGVVVDVRRVTEVTDFARAGLTELATGFDHQGTVMVLVDDSGRVADADRVRVVSRRKDAIELVEELLLERHGGDELDRSEVEVQDAGVMATLDDADTEALLARMEARQYAAGEVVITEGARFAGIHLITSGTVETTAREPGAESRDEEDPTDPRADDDVEFRRLSVLGPGHSFGEFGLLADGRHATTVTAREELHTWVLTPQVLTRLETEDPSLALRLWQAISRDAYTRIRSQMDEIAARGADRR</sequence>
<dbReference type="PANTHER" id="PTHR12544">
    <property type="entry name" value="GLUTAMINASE"/>
    <property type="match status" value="1"/>
</dbReference>
<feature type="compositionally biased region" description="Polar residues" evidence="7">
    <location>
        <begin position="132"/>
        <end position="146"/>
    </location>
</feature>
<dbReference type="SMART" id="SM00100">
    <property type="entry name" value="cNMP"/>
    <property type="match status" value="1"/>
</dbReference>
<evidence type="ECO:0000313" key="10">
    <source>
        <dbReference type="EMBL" id="ACV05128.1"/>
    </source>
</evidence>
<dbReference type="Proteomes" id="UP000006666">
    <property type="component" value="Chromosome"/>
</dbReference>
<feature type="domain" description="STAS" evidence="9">
    <location>
        <begin position="375"/>
        <end position="438"/>
    </location>
</feature>
<accession>C7NIF7</accession>
<dbReference type="InterPro" id="IPR036513">
    <property type="entry name" value="STAS_dom_sf"/>
</dbReference>
<evidence type="ECO:0000256" key="6">
    <source>
        <dbReference type="HAMAP-Rule" id="MF_00313"/>
    </source>
</evidence>
<dbReference type="InterPro" id="IPR014710">
    <property type="entry name" value="RmlC-like_jellyroll"/>
</dbReference>
<reference evidence="10 11" key="1">
    <citation type="journal article" date="2009" name="Stand. Genomic Sci.">
        <title>Complete genome sequence of Kytococcus sedentarius type strain (541).</title>
        <authorList>
            <person name="Sims D."/>
            <person name="Brettin T."/>
            <person name="Detter J.C."/>
            <person name="Han C."/>
            <person name="Lapidus A."/>
            <person name="Copeland A."/>
            <person name="Glavina Del Rio T."/>
            <person name="Nolan M."/>
            <person name="Chen F."/>
            <person name="Lucas S."/>
            <person name="Tice H."/>
            <person name="Cheng J.F."/>
            <person name="Bruce D."/>
            <person name="Goodwin L."/>
            <person name="Pitluck S."/>
            <person name="Ovchinnikova G."/>
            <person name="Pati A."/>
            <person name="Ivanova N."/>
            <person name="Mavrommatis K."/>
            <person name="Chen A."/>
            <person name="Palaniappan K."/>
            <person name="D'haeseleer P."/>
            <person name="Chain P."/>
            <person name="Bristow J."/>
            <person name="Eisen J.A."/>
            <person name="Markowitz V."/>
            <person name="Hugenholtz P."/>
            <person name="Schneider S."/>
            <person name="Goker M."/>
            <person name="Pukall R."/>
            <person name="Kyrpides N.C."/>
            <person name="Klenk H.P."/>
        </authorList>
    </citation>
    <scope>NUCLEOTIDE SEQUENCE [LARGE SCALE GENOMIC DNA]</scope>
    <source>
        <strain evidence="11">ATCC 14392 / DSM 20547 / JCM 11482 / CCUG 33030 / NBRC 15357 / NCTC 11040 / CCM 314 / 541</strain>
    </source>
</reference>
<organism evidence="10 11">
    <name type="scientific">Kytococcus sedentarius (strain ATCC 14392 / DSM 20547 / JCM 11482 / CCUG 33030 / NBRC 15357 / NCTC 11040 / CCM 314 / 541)</name>
    <name type="common">Micrococcus sedentarius</name>
    <dbReference type="NCBI Taxonomy" id="478801"/>
    <lineage>
        <taxon>Bacteria</taxon>
        <taxon>Bacillati</taxon>
        <taxon>Actinomycetota</taxon>
        <taxon>Actinomycetes</taxon>
        <taxon>Micrococcales</taxon>
        <taxon>Kytococcaceae</taxon>
        <taxon>Kytococcus</taxon>
    </lineage>
</organism>
<keyword evidence="6" id="KW-0007">Acetylation</keyword>
<keyword evidence="4 6" id="KW-0378">Hydrolase</keyword>
<dbReference type="Pfam" id="PF00027">
    <property type="entry name" value="cNMP_binding"/>
    <property type="match status" value="1"/>
</dbReference>
<feature type="binding site" evidence="6">
    <location>
        <position position="186"/>
    </location>
    <ligand>
        <name>substrate</name>
    </ligand>
</feature>
<dbReference type="GO" id="GO:0006537">
    <property type="term" value="P:glutamate biosynthetic process"/>
    <property type="evidence" value="ECO:0007669"/>
    <property type="project" value="TreeGrafter"/>
</dbReference>
<feature type="binding site" evidence="6">
    <location>
        <position position="72"/>
    </location>
    <ligand>
        <name>substrate</name>
    </ligand>
</feature>
<feature type="binding site" evidence="6">
    <location>
        <position position="217"/>
    </location>
    <ligand>
        <name>substrate</name>
    </ligand>
</feature>
<feature type="binding site" evidence="6">
    <location>
        <position position="287"/>
    </location>
    <ligand>
        <name>substrate</name>
    </ligand>
</feature>
<dbReference type="RefSeq" id="WP_012801547.1">
    <property type="nucleotide sequence ID" value="NC_013169.1"/>
</dbReference>
<dbReference type="Gene3D" id="2.60.120.10">
    <property type="entry name" value="Jelly Rolls"/>
    <property type="match status" value="1"/>
</dbReference>
<evidence type="ECO:0000256" key="2">
    <source>
        <dbReference type="ARBA" id="ARBA00011881"/>
    </source>
</evidence>
<dbReference type="InterPro" id="IPR018490">
    <property type="entry name" value="cNMP-bd_dom_sf"/>
</dbReference>
<dbReference type="InterPro" id="IPR002645">
    <property type="entry name" value="STAS_dom"/>
</dbReference>
<comment type="similarity">
    <text evidence="1 6">Belongs to the glutaminase family.</text>
</comment>
<dbReference type="SUPFAM" id="SSF56601">
    <property type="entry name" value="beta-lactamase/transpeptidase-like"/>
    <property type="match status" value="1"/>
</dbReference>
<dbReference type="GO" id="GO:0004359">
    <property type="term" value="F:glutaminase activity"/>
    <property type="evidence" value="ECO:0007669"/>
    <property type="project" value="UniProtKB-UniRule"/>
</dbReference>
<comment type="catalytic activity">
    <reaction evidence="5 6">
        <text>L-glutamine + H2O = L-glutamate + NH4(+)</text>
        <dbReference type="Rhea" id="RHEA:15889"/>
        <dbReference type="ChEBI" id="CHEBI:15377"/>
        <dbReference type="ChEBI" id="CHEBI:28938"/>
        <dbReference type="ChEBI" id="CHEBI:29985"/>
        <dbReference type="ChEBI" id="CHEBI:58359"/>
        <dbReference type="EC" id="3.5.1.2"/>
    </reaction>
</comment>
<dbReference type="InterPro" id="IPR000595">
    <property type="entry name" value="cNMP-bd_dom"/>
</dbReference>
<dbReference type="HAMAP" id="MF_00313">
    <property type="entry name" value="Glutaminase"/>
    <property type="match status" value="1"/>
</dbReference>
<feature type="binding site" evidence="6">
    <location>
        <position position="122"/>
    </location>
    <ligand>
        <name>substrate</name>
    </ligand>
</feature>
<dbReference type="EC" id="3.5.1.2" evidence="3 6"/>
<dbReference type="Pfam" id="PF04960">
    <property type="entry name" value="Glutaminase"/>
    <property type="match status" value="1"/>
</dbReference>
<evidence type="ECO:0000256" key="4">
    <source>
        <dbReference type="ARBA" id="ARBA00022801"/>
    </source>
</evidence>
<dbReference type="EMBL" id="CP001686">
    <property type="protein sequence ID" value="ACV05128.1"/>
    <property type="molecule type" value="Genomic_DNA"/>
</dbReference>
<dbReference type="HOGENOM" id="CLU_027932_3_1_11"/>
<evidence type="ECO:0000256" key="3">
    <source>
        <dbReference type="ARBA" id="ARBA00012918"/>
    </source>
</evidence>
<dbReference type="Gene3D" id="3.30.750.24">
    <property type="entry name" value="STAS domain"/>
    <property type="match status" value="1"/>
</dbReference>
<dbReference type="Gene3D" id="3.40.710.10">
    <property type="entry name" value="DD-peptidase/beta-lactamase superfamily"/>
    <property type="match status" value="1"/>
</dbReference>
<dbReference type="InterPro" id="IPR015868">
    <property type="entry name" value="Glutaminase"/>
</dbReference>